<reference evidence="3 4" key="1">
    <citation type="submission" date="2017-11" db="EMBL/GenBank/DDBJ databases">
        <title>De novo assembly and phasing of dikaryotic genomes from two isolates of Puccinia coronata f. sp. avenae, the causal agent of oat crown rust.</title>
        <authorList>
            <person name="Miller M.E."/>
            <person name="Zhang Y."/>
            <person name="Omidvar V."/>
            <person name="Sperschneider J."/>
            <person name="Schwessinger B."/>
            <person name="Raley C."/>
            <person name="Palmer J.M."/>
            <person name="Garnica D."/>
            <person name="Upadhyaya N."/>
            <person name="Rathjen J."/>
            <person name="Taylor J.M."/>
            <person name="Park R.F."/>
            <person name="Dodds P.N."/>
            <person name="Hirsch C.D."/>
            <person name="Kianian S.F."/>
            <person name="Figueroa M."/>
        </authorList>
    </citation>
    <scope>NUCLEOTIDE SEQUENCE [LARGE SCALE GENOMIC DNA]</scope>
    <source>
        <strain evidence="3">12NC29</strain>
    </source>
</reference>
<dbReference type="PANTHER" id="PTHR13156">
    <property type="entry name" value="NADH-UBIQUINONE OXIDOREDUCTASE 13 KD-A SUBUNIT"/>
    <property type="match status" value="1"/>
</dbReference>
<keyword evidence="4" id="KW-1185">Reference proteome</keyword>
<dbReference type="EMBL" id="PGCJ01001523">
    <property type="protein sequence ID" value="PLW04961.1"/>
    <property type="molecule type" value="Genomic_DNA"/>
</dbReference>
<organism evidence="3 4">
    <name type="scientific">Puccinia coronata f. sp. avenae</name>
    <dbReference type="NCBI Taxonomy" id="200324"/>
    <lineage>
        <taxon>Eukaryota</taxon>
        <taxon>Fungi</taxon>
        <taxon>Dikarya</taxon>
        <taxon>Basidiomycota</taxon>
        <taxon>Pucciniomycotina</taxon>
        <taxon>Pucciniomycetes</taxon>
        <taxon>Pucciniales</taxon>
        <taxon>Pucciniaceae</taxon>
        <taxon>Puccinia</taxon>
    </lineage>
</organism>
<dbReference type="InterPro" id="IPR019401">
    <property type="entry name" value="Znf_CHCC"/>
</dbReference>
<sequence length="218" mass="23683">MASLGCQLRHAAHRTSALSRLHLKVAQGQARRSYTTESVSAPKQQQQQQQQQHVVDTVAPADPEKYKPRDVTWSAHQRPKSQAISGPRFEQTNLAAQPSPLPAIDLIRREPIRMVTSRVAVCDGGGGALGHPKIFINLDKPGAHPCGTGIAGFASNVCQTSIIERIHTHTHLSSSLRPVLPPSDDPPAHLLSQQTCPCCLYPPPPPPPPMRRVVPPCF</sequence>
<dbReference type="GO" id="GO:0005739">
    <property type="term" value="C:mitochondrion"/>
    <property type="evidence" value="ECO:0007669"/>
    <property type="project" value="GOC"/>
</dbReference>
<dbReference type="GO" id="GO:0006120">
    <property type="term" value="P:mitochondrial electron transport, NADH to ubiquinone"/>
    <property type="evidence" value="ECO:0007669"/>
    <property type="project" value="TreeGrafter"/>
</dbReference>
<feature type="region of interest" description="Disordered" evidence="1">
    <location>
        <begin position="32"/>
        <end position="89"/>
    </location>
</feature>
<evidence type="ECO:0000313" key="3">
    <source>
        <dbReference type="EMBL" id="PLW04961.1"/>
    </source>
</evidence>
<evidence type="ECO:0000256" key="1">
    <source>
        <dbReference type="SAM" id="MobiDB-lite"/>
    </source>
</evidence>
<gene>
    <name evidence="3" type="ORF">PCANC_27997</name>
</gene>
<name>A0A2N5RVE5_9BASI</name>
<dbReference type="Pfam" id="PF10276">
    <property type="entry name" value="zf-CHCC"/>
    <property type="match status" value="1"/>
</dbReference>
<comment type="caution">
    <text evidence="3">The sequence shown here is derived from an EMBL/GenBank/DDBJ whole genome shotgun (WGS) entry which is preliminary data.</text>
</comment>
<dbReference type="OrthoDB" id="307899at2759"/>
<proteinExistence type="predicted"/>
<dbReference type="STRING" id="200324.A0A2N5RVE5"/>
<feature type="compositionally biased region" description="Polar residues" evidence="1">
    <location>
        <begin position="80"/>
        <end position="89"/>
    </location>
</feature>
<dbReference type="PANTHER" id="PTHR13156:SF0">
    <property type="entry name" value="NADH DEHYDROGENASE [UBIQUINONE] IRON-SULFUR PROTEIN 6, MITOCHONDRIAL"/>
    <property type="match status" value="1"/>
</dbReference>
<evidence type="ECO:0000259" key="2">
    <source>
        <dbReference type="Pfam" id="PF10276"/>
    </source>
</evidence>
<evidence type="ECO:0000313" key="4">
    <source>
        <dbReference type="Proteomes" id="UP000235388"/>
    </source>
</evidence>
<feature type="compositionally biased region" description="Polar residues" evidence="1">
    <location>
        <begin position="32"/>
        <end position="43"/>
    </location>
</feature>
<feature type="domain" description="Zinc finger CHCC-type" evidence="2">
    <location>
        <begin position="118"/>
        <end position="147"/>
    </location>
</feature>
<accession>A0A2N5RVE5</accession>
<dbReference type="AlphaFoldDB" id="A0A2N5RVE5"/>
<dbReference type="Gene3D" id="2.60.260.40">
    <property type="entry name" value="q5lls5 like domains"/>
    <property type="match status" value="1"/>
</dbReference>
<protein>
    <recommendedName>
        <fullName evidence="2">Zinc finger CHCC-type domain-containing protein</fullName>
    </recommendedName>
</protein>
<dbReference type="Proteomes" id="UP000235388">
    <property type="component" value="Unassembled WGS sequence"/>
</dbReference>